<feature type="transmembrane region" description="Helical" evidence="8">
    <location>
        <begin position="24"/>
        <end position="42"/>
    </location>
</feature>
<dbReference type="PANTHER" id="PTHR11003:SF291">
    <property type="entry name" value="IP11374P"/>
    <property type="match status" value="1"/>
</dbReference>
<evidence type="ECO:0000259" key="9">
    <source>
        <dbReference type="Pfam" id="PF07885"/>
    </source>
</evidence>
<evidence type="ECO:0000256" key="5">
    <source>
        <dbReference type="ARBA" id="ARBA00023065"/>
    </source>
</evidence>
<sequence length="120" mass="13308">MLSVILSFKRLLKALYHAVKEPQFISILTTVALIVLSGTLFYSKFEGWAKIDAFYFAVVSLIPTGVDTNLVPSTTGTKLFTVLYLIIGTGLMLALLVNLGRAMIKEDKPEKEMEVPKKVK</sequence>
<dbReference type="PANTHER" id="PTHR11003">
    <property type="entry name" value="POTASSIUM CHANNEL, SUBFAMILY K"/>
    <property type="match status" value="1"/>
</dbReference>
<evidence type="ECO:0000256" key="8">
    <source>
        <dbReference type="SAM" id="Phobius"/>
    </source>
</evidence>
<dbReference type="Pfam" id="PF07885">
    <property type="entry name" value="Ion_trans_2"/>
    <property type="match status" value="1"/>
</dbReference>
<accession>A0ABT8GMR9</accession>
<dbReference type="Gene3D" id="1.10.287.70">
    <property type="match status" value="1"/>
</dbReference>
<keyword evidence="11" id="KW-1185">Reference proteome</keyword>
<evidence type="ECO:0000313" key="11">
    <source>
        <dbReference type="Proteomes" id="UP001172743"/>
    </source>
</evidence>
<reference evidence="10" key="1">
    <citation type="submission" date="2023-07" db="EMBL/GenBank/DDBJ databases">
        <title>Ureibacillus sp. isolated from freshwater well.</title>
        <authorList>
            <person name="Kirdat K."/>
            <person name="Bhatt A."/>
            <person name="Teware R."/>
            <person name="Bhavsar Y."/>
            <person name="Yadav A."/>
        </authorList>
    </citation>
    <scope>NUCLEOTIDE SEQUENCE</scope>
    <source>
        <strain evidence="10">BA0131</strain>
    </source>
</reference>
<keyword evidence="2" id="KW-0813">Transport</keyword>
<keyword evidence="6 8" id="KW-0472">Membrane</keyword>
<keyword evidence="5" id="KW-0406">Ion transport</keyword>
<keyword evidence="7 10" id="KW-0407">Ion channel</keyword>
<dbReference type="GO" id="GO:0034220">
    <property type="term" value="P:monoatomic ion transmembrane transport"/>
    <property type="evidence" value="ECO:0007669"/>
    <property type="project" value="UniProtKB-KW"/>
</dbReference>
<evidence type="ECO:0000256" key="6">
    <source>
        <dbReference type="ARBA" id="ARBA00023136"/>
    </source>
</evidence>
<evidence type="ECO:0000256" key="4">
    <source>
        <dbReference type="ARBA" id="ARBA00022989"/>
    </source>
</evidence>
<protein>
    <submittedName>
        <fullName evidence="10">Potassium channel family protein</fullName>
    </submittedName>
</protein>
<keyword evidence="4 8" id="KW-1133">Transmembrane helix</keyword>
<comment type="caution">
    <text evidence="10">The sequence shown here is derived from an EMBL/GenBank/DDBJ whole genome shotgun (WGS) entry which is preliminary data.</text>
</comment>
<evidence type="ECO:0000256" key="2">
    <source>
        <dbReference type="ARBA" id="ARBA00022448"/>
    </source>
</evidence>
<feature type="domain" description="Potassium channel" evidence="9">
    <location>
        <begin position="31"/>
        <end position="104"/>
    </location>
</feature>
<organism evidence="10 11">
    <name type="scientific">Ureibacillus aquaedulcis</name>
    <dbReference type="NCBI Taxonomy" id="3058421"/>
    <lineage>
        <taxon>Bacteria</taxon>
        <taxon>Bacillati</taxon>
        <taxon>Bacillota</taxon>
        <taxon>Bacilli</taxon>
        <taxon>Bacillales</taxon>
        <taxon>Caryophanaceae</taxon>
        <taxon>Ureibacillus</taxon>
    </lineage>
</organism>
<dbReference type="InterPro" id="IPR013099">
    <property type="entry name" value="K_chnl_dom"/>
</dbReference>
<evidence type="ECO:0000313" key="10">
    <source>
        <dbReference type="EMBL" id="MDN4492702.1"/>
    </source>
</evidence>
<dbReference type="InterPro" id="IPR003280">
    <property type="entry name" value="2pore_dom_K_chnl"/>
</dbReference>
<dbReference type="Proteomes" id="UP001172743">
    <property type="component" value="Unassembled WGS sequence"/>
</dbReference>
<evidence type="ECO:0000256" key="3">
    <source>
        <dbReference type="ARBA" id="ARBA00022692"/>
    </source>
</evidence>
<dbReference type="SUPFAM" id="SSF81324">
    <property type="entry name" value="Voltage-gated potassium channels"/>
    <property type="match status" value="1"/>
</dbReference>
<proteinExistence type="predicted"/>
<keyword evidence="3 8" id="KW-0812">Transmembrane</keyword>
<dbReference type="EMBL" id="JAUHTQ010000002">
    <property type="protein sequence ID" value="MDN4492702.1"/>
    <property type="molecule type" value="Genomic_DNA"/>
</dbReference>
<evidence type="ECO:0000256" key="1">
    <source>
        <dbReference type="ARBA" id="ARBA00004141"/>
    </source>
</evidence>
<name>A0ABT8GMR9_9BACL</name>
<dbReference type="RefSeq" id="WP_301136852.1">
    <property type="nucleotide sequence ID" value="NZ_JAUHTQ010000002.1"/>
</dbReference>
<feature type="transmembrane region" description="Helical" evidence="8">
    <location>
        <begin position="79"/>
        <end position="99"/>
    </location>
</feature>
<gene>
    <name evidence="10" type="ORF">QYB95_04045</name>
</gene>
<comment type="subcellular location">
    <subcellularLocation>
        <location evidence="1">Membrane</location>
        <topology evidence="1">Multi-pass membrane protein</topology>
    </subcellularLocation>
</comment>
<evidence type="ECO:0000256" key="7">
    <source>
        <dbReference type="ARBA" id="ARBA00023303"/>
    </source>
</evidence>